<keyword evidence="2" id="KW-0472">Membrane</keyword>
<evidence type="ECO:0008006" key="5">
    <source>
        <dbReference type="Google" id="ProtNLM"/>
    </source>
</evidence>
<accession>A0ABD1BXQ0</accession>
<name>A0ABD1BXQ0_CARAN</name>
<reference evidence="3 4" key="1">
    <citation type="submission" date="2024-04" db="EMBL/GenBank/DDBJ databases">
        <title>Genome assembly C_amara_ONT_v2.</title>
        <authorList>
            <person name="Yant L."/>
            <person name="Moore C."/>
            <person name="Slenker M."/>
        </authorList>
    </citation>
    <scope>NUCLEOTIDE SEQUENCE [LARGE SCALE GENOMIC DNA]</scope>
    <source>
        <tissue evidence="3">Leaf</tissue>
    </source>
</reference>
<evidence type="ECO:0000313" key="3">
    <source>
        <dbReference type="EMBL" id="KAL1221859.1"/>
    </source>
</evidence>
<dbReference type="PANTHER" id="PTHR48436:SF1">
    <property type="entry name" value="2, PUTATIVE-RELATED"/>
    <property type="match status" value="1"/>
</dbReference>
<comment type="caution">
    <text evidence="3">The sequence shown here is derived from an EMBL/GenBank/DDBJ whole genome shotgun (WGS) entry which is preliminary data.</text>
</comment>
<feature type="transmembrane region" description="Helical" evidence="2">
    <location>
        <begin position="78"/>
        <end position="103"/>
    </location>
</feature>
<dbReference type="AlphaFoldDB" id="A0ABD1BXQ0"/>
<dbReference type="Proteomes" id="UP001558713">
    <property type="component" value="Unassembled WGS sequence"/>
</dbReference>
<keyword evidence="2" id="KW-1133">Transmembrane helix</keyword>
<keyword evidence="4" id="KW-1185">Reference proteome</keyword>
<evidence type="ECO:0000256" key="2">
    <source>
        <dbReference type="SAM" id="Phobius"/>
    </source>
</evidence>
<dbReference type="EMBL" id="JBANAX010000115">
    <property type="protein sequence ID" value="KAL1221859.1"/>
    <property type="molecule type" value="Genomic_DNA"/>
</dbReference>
<evidence type="ECO:0000313" key="4">
    <source>
        <dbReference type="Proteomes" id="UP001558713"/>
    </source>
</evidence>
<evidence type="ECO:0000256" key="1">
    <source>
        <dbReference type="SAM" id="MobiDB-lite"/>
    </source>
</evidence>
<feature type="region of interest" description="Disordered" evidence="1">
    <location>
        <begin position="1"/>
        <end position="32"/>
    </location>
</feature>
<organism evidence="3 4">
    <name type="scientific">Cardamine amara subsp. amara</name>
    <dbReference type="NCBI Taxonomy" id="228776"/>
    <lineage>
        <taxon>Eukaryota</taxon>
        <taxon>Viridiplantae</taxon>
        <taxon>Streptophyta</taxon>
        <taxon>Embryophyta</taxon>
        <taxon>Tracheophyta</taxon>
        <taxon>Spermatophyta</taxon>
        <taxon>Magnoliopsida</taxon>
        <taxon>eudicotyledons</taxon>
        <taxon>Gunneridae</taxon>
        <taxon>Pentapetalae</taxon>
        <taxon>rosids</taxon>
        <taxon>malvids</taxon>
        <taxon>Brassicales</taxon>
        <taxon>Brassicaceae</taxon>
        <taxon>Cardamineae</taxon>
        <taxon>Cardamine</taxon>
    </lineage>
</organism>
<sequence>MEKREEHYSNYYVQSPSSVFHDPESEFQSPTRSDSAPLVLAHVNEFPRYSYFLRNSQKNFSYEDDEKRLMPLRSSNSGWWIVLQIGWRFLFSFGVALLVFYIATQPPHPNISLRIGRFNQFILEEGVDSHGVSTKFLSCNCSAKLIVDNKSNVFDLHIHPPSIKLLFGPLNFAKAQGPKLYALSHESTTFRLYIGTKNQAMYGAGREMEDMLKSRAGLPLILRMSLISDFRVVWSIINPKYHHKVECLLLLADDERHNQIIMLRKKCRLVS</sequence>
<gene>
    <name evidence="3" type="ORF">V5N11_020348</name>
</gene>
<protein>
    <recommendedName>
        <fullName evidence="5">Late embryogenesis abundant protein LEA-2 subgroup domain-containing protein</fullName>
    </recommendedName>
</protein>
<dbReference type="PANTHER" id="PTHR48436">
    <property type="entry name" value="2, PUTATIVE-RELATED"/>
    <property type="match status" value="1"/>
</dbReference>
<keyword evidence="2" id="KW-0812">Transmembrane</keyword>
<proteinExistence type="predicted"/>
<dbReference type="InterPro" id="IPR055276">
    <property type="entry name" value="NHL41-like"/>
</dbReference>